<dbReference type="InterPro" id="IPR051910">
    <property type="entry name" value="ComF/GntX_DNA_util-trans"/>
</dbReference>
<proteinExistence type="inferred from homology"/>
<dbReference type="CDD" id="cd06223">
    <property type="entry name" value="PRTases_typeI"/>
    <property type="match status" value="1"/>
</dbReference>
<name>A0ABT4D329_9CLOT</name>
<dbReference type="RefSeq" id="WP_268042150.1">
    <property type="nucleotide sequence ID" value="NZ_JAPQER010000008.1"/>
</dbReference>
<dbReference type="SUPFAM" id="SSF53271">
    <property type="entry name" value="PRTase-like"/>
    <property type="match status" value="1"/>
</dbReference>
<dbReference type="InterPro" id="IPR029057">
    <property type="entry name" value="PRTase-like"/>
</dbReference>
<accession>A0ABT4D329</accession>
<evidence type="ECO:0000256" key="1">
    <source>
        <dbReference type="ARBA" id="ARBA00008007"/>
    </source>
</evidence>
<dbReference type="PANTHER" id="PTHR47505">
    <property type="entry name" value="DNA UTILIZATION PROTEIN YHGH"/>
    <property type="match status" value="1"/>
</dbReference>
<protein>
    <submittedName>
        <fullName evidence="2">ComF family protein</fullName>
    </submittedName>
</protein>
<reference evidence="2" key="1">
    <citation type="submission" date="2022-12" db="EMBL/GenBank/DDBJ databases">
        <authorList>
            <person name="Wang J."/>
        </authorList>
    </citation>
    <scope>NUCLEOTIDE SEQUENCE</scope>
    <source>
        <strain evidence="2">HY-45-18</strain>
    </source>
</reference>
<evidence type="ECO:0000313" key="3">
    <source>
        <dbReference type="Proteomes" id="UP001078443"/>
    </source>
</evidence>
<organism evidence="2 3">
    <name type="scientific">Clostridium aestuarii</name>
    <dbReference type="NCBI Taxonomy" id="338193"/>
    <lineage>
        <taxon>Bacteria</taxon>
        <taxon>Bacillati</taxon>
        <taxon>Bacillota</taxon>
        <taxon>Clostridia</taxon>
        <taxon>Eubacteriales</taxon>
        <taxon>Clostridiaceae</taxon>
        <taxon>Clostridium</taxon>
    </lineage>
</organism>
<dbReference type="Proteomes" id="UP001078443">
    <property type="component" value="Unassembled WGS sequence"/>
</dbReference>
<comment type="caution">
    <text evidence="2">The sequence shown here is derived from an EMBL/GenBank/DDBJ whole genome shotgun (WGS) entry which is preliminary data.</text>
</comment>
<comment type="similarity">
    <text evidence="1">Belongs to the ComF/GntX family.</text>
</comment>
<evidence type="ECO:0000313" key="2">
    <source>
        <dbReference type="EMBL" id="MCY6485642.1"/>
    </source>
</evidence>
<dbReference type="EMBL" id="JAPQER010000008">
    <property type="protein sequence ID" value="MCY6485642.1"/>
    <property type="molecule type" value="Genomic_DNA"/>
</dbReference>
<dbReference type="InterPro" id="IPR000836">
    <property type="entry name" value="PRTase_dom"/>
</dbReference>
<dbReference type="PANTHER" id="PTHR47505:SF1">
    <property type="entry name" value="DNA UTILIZATION PROTEIN YHGH"/>
    <property type="match status" value="1"/>
</dbReference>
<gene>
    <name evidence="2" type="ORF">OW763_15025</name>
</gene>
<keyword evidence="3" id="KW-1185">Reference proteome</keyword>
<dbReference type="Gene3D" id="3.40.50.2020">
    <property type="match status" value="1"/>
</dbReference>
<sequence length="226" mass="25805">MGNGIIKSLKYLVKCINEVIYSDARECIICNGYIKEEELLCGKCSASVKICNNSLEIINDGIKIVCYSSAYYSSIIKELIIRLKYKNDFKAGEVLAKYMINTIKLQEIKFDVITYVPSTREAIKKRGYNQSEYLAKIIGNEMNKKVYRILKKTKNTKDQIGLNEEERWLNLKNSFRSIRYMQIESKTVLLIDDVVTTGATSFYCAKNLLENGAKEVLVLTAARSNI</sequence>